<evidence type="ECO:0000256" key="1">
    <source>
        <dbReference type="SAM" id="MobiDB-lite"/>
    </source>
</evidence>
<gene>
    <name evidence="2" type="ORF">FPZ47_12515</name>
</gene>
<dbReference type="InterPro" id="IPR035069">
    <property type="entry name" value="TTHA1013/TTHA0281-like"/>
</dbReference>
<reference evidence="2 3" key="1">
    <citation type="submission" date="2019-07" db="EMBL/GenBank/DDBJ databases">
        <title>New Mycobacterium species.</title>
        <authorList>
            <person name="Tortoli E."/>
            <person name="Ghielmetti G."/>
            <person name="Friedel U."/>
            <person name="Trovato A."/>
        </authorList>
    </citation>
    <scope>NUCLEOTIDE SEQUENCE [LARGE SCALE GENOMIC DNA]</scope>
    <source>
        <strain evidence="2 3">16-83</strain>
    </source>
</reference>
<accession>A0A557XT43</accession>
<dbReference type="OrthoDB" id="4743581at2"/>
<name>A0A557XT43_9MYCO</name>
<evidence type="ECO:0000313" key="3">
    <source>
        <dbReference type="Proteomes" id="UP000320513"/>
    </source>
</evidence>
<sequence>MMIERYTYRVVWSPTYRKYFARCLEIPTLTSLGTTQQDALDQVSRLAADFVDAEEDAKETVAQQHVSGGNRDTWRRTGPSSNLRYSQRVVPRWHTRC</sequence>
<feature type="region of interest" description="Disordered" evidence="1">
    <location>
        <begin position="60"/>
        <end position="80"/>
    </location>
</feature>
<dbReference type="SUPFAM" id="SSF143100">
    <property type="entry name" value="TTHA1013/TTHA0281-like"/>
    <property type="match status" value="1"/>
</dbReference>
<organism evidence="2 3">
    <name type="scientific">Mycobacterium helveticum</name>
    <dbReference type="NCBI Taxonomy" id="2592811"/>
    <lineage>
        <taxon>Bacteria</taxon>
        <taxon>Bacillati</taxon>
        <taxon>Actinomycetota</taxon>
        <taxon>Actinomycetes</taxon>
        <taxon>Mycobacteriales</taxon>
        <taxon>Mycobacteriaceae</taxon>
        <taxon>Mycobacterium</taxon>
    </lineage>
</organism>
<proteinExistence type="predicted"/>
<dbReference type="Proteomes" id="UP000320513">
    <property type="component" value="Unassembled WGS sequence"/>
</dbReference>
<evidence type="ECO:0000313" key="2">
    <source>
        <dbReference type="EMBL" id="TVS89137.1"/>
    </source>
</evidence>
<dbReference type="EMBL" id="VMQU01000045">
    <property type="protein sequence ID" value="TVS89137.1"/>
    <property type="molecule type" value="Genomic_DNA"/>
</dbReference>
<dbReference type="AlphaFoldDB" id="A0A557XT43"/>
<comment type="caution">
    <text evidence="2">The sequence shown here is derived from an EMBL/GenBank/DDBJ whole genome shotgun (WGS) entry which is preliminary data.</text>
</comment>
<protein>
    <recommendedName>
        <fullName evidence="4">Type II toxin-antitoxin system HicB family antitoxin</fullName>
    </recommendedName>
</protein>
<evidence type="ECO:0008006" key="4">
    <source>
        <dbReference type="Google" id="ProtNLM"/>
    </source>
</evidence>
<dbReference type="RefSeq" id="WP_144951888.1">
    <property type="nucleotide sequence ID" value="NZ_VMQU01000045.1"/>
</dbReference>
<keyword evidence="3" id="KW-1185">Reference proteome</keyword>